<evidence type="ECO:0000256" key="1">
    <source>
        <dbReference type="SAM" id="MobiDB-lite"/>
    </source>
</evidence>
<keyword evidence="3" id="KW-1185">Reference proteome</keyword>
<reference evidence="2 3" key="1">
    <citation type="journal article" date="2020" name="Int. J. Syst. Evol. Microbiol.">
        <title>Novel acetic acid bacteria from cider fermentations: Acetobacter conturbans sp. nov. and Acetobacter fallax sp. nov.</title>
        <authorList>
            <person name="Sombolestani A.S."/>
            <person name="Cleenwerck I."/>
            <person name="Cnockaert M."/>
            <person name="Borremans W."/>
            <person name="Wieme A.D."/>
            <person name="De Vuyst L."/>
            <person name="Vandamme P."/>
        </authorList>
    </citation>
    <scope>NUCLEOTIDE SEQUENCE [LARGE SCALE GENOMIC DNA]</scope>
    <source>
        <strain evidence="2 3">LMG 30640</strain>
    </source>
</reference>
<comment type="caution">
    <text evidence="2">The sequence shown here is derived from an EMBL/GenBank/DDBJ whole genome shotgun (WGS) entry which is preliminary data.</text>
</comment>
<evidence type="ECO:0000313" key="3">
    <source>
        <dbReference type="Proteomes" id="UP000635278"/>
    </source>
</evidence>
<dbReference type="Proteomes" id="UP000635278">
    <property type="component" value="Unassembled WGS sequence"/>
</dbReference>
<name>A0ABX0JRV2_9PROT</name>
<sequence>MSDPDTFRSFLEPGQWVTHPDHPEWGTGQVQSAIGSRVTVNFEHMGKVTIDARVVTLVIC</sequence>
<accession>A0ABX0JRV2</accession>
<gene>
    <name evidence="2" type="ORF">GOB93_16310</name>
</gene>
<proteinExistence type="predicted"/>
<dbReference type="InterPro" id="IPR021938">
    <property type="entry name" value="DUF3553"/>
</dbReference>
<protein>
    <submittedName>
        <fullName evidence="2">DUF3553 domain-containing protein</fullName>
    </submittedName>
</protein>
<evidence type="ECO:0000313" key="2">
    <source>
        <dbReference type="EMBL" id="NHN86191.1"/>
    </source>
</evidence>
<dbReference type="RefSeq" id="WP_173584571.1">
    <property type="nucleotide sequence ID" value="NZ_WOTB01000028.1"/>
</dbReference>
<dbReference type="EMBL" id="WOTB01000028">
    <property type="protein sequence ID" value="NHN86191.1"/>
    <property type="molecule type" value="Genomic_DNA"/>
</dbReference>
<dbReference type="Pfam" id="PF12073">
    <property type="entry name" value="DUF3553"/>
    <property type="match status" value="1"/>
</dbReference>
<feature type="region of interest" description="Disordered" evidence="1">
    <location>
        <begin position="1"/>
        <end position="20"/>
    </location>
</feature>
<organism evidence="2 3">
    <name type="scientific">Acetobacter musti</name>
    <dbReference type="NCBI Taxonomy" id="864732"/>
    <lineage>
        <taxon>Bacteria</taxon>
        <taxon>Pseudomonadati</taxon>
        <taxon>Pseudomonadota</taxon>
        <taxon>Alphaproteobacteria</taxon>
        <taxon>Acetobacterales</taxon>
        <taxon>Acetobacteraceae</taxon>
        <taxon>Acetobacter</taxon>
    </lineage>
</organism>